<evidence type="ECO:0000313" key="1">
    <source>
        <dbReference type="EMBL" id="JAS54515.1"/>
    </source>
</evidence>
<feature type="non-terminal residue" evidence="1">
    <location>
        <position position="1"/>
    </location>
</feature>
<reference evidence="1" key="1">
    <citation type="submission" date="2015-11" db="EMBL/GenBank/DDBJ databases">
        <title>De novo transcriptome assembly of four potential Pierce s Disease insect vectors from Arizona vineyards.</title>
        <authorList>
            <person name="Tassone E.E."/>
        </authorList>
    </citation>
    <scope>NUCLEOTIDE SEQUENCE</scope>
</reference>
<protein>
    <submittedName>
        <fullName evidence="1">Uncharacterized protein</fullName>
    </submittedName>
</protein>
<proteinExistence type="predicted"/>
<accession>A0A1B6FWE2</accession>
<dbReference type="AlphaFoldDB" id="A0A1B6FWE2"/>
<feature type="non-terminal residue" evidence="1">
    <location>
        <position position="104"/>
    </location>
</feature>
<name>A0A1B6FWE2_9HEMI</name>
<organism evidence="1">
    <name type="scientific">Cuerna arida</name>
    <dbReference type="NCBI Taxonomy" id="1464854"/>
    <lineage>
        <taxon>Eukaryota</taxon>
        <taxon>Metazoa</taxon>
        <taxon>Ecdysozoa</taxon>
        <taxon>Arthropoda</taxon>
        <taxon>Hexapoda</taxon>
        <taxon>Insecta</taxon>
        <taxon>Pterygota</taxon>
        <taxon>Neoptera</taxon>
        <taxon>Paraneoptera</taxon>
        <taxon>Hemiptera</taxon>
        <taxon>Auchenorrhyncha</taxon>
        <taxon>Membracoidea</taxon>
        <taxon>Cicadellidae</taxon>
        <taxon>Cicadellinae</taxon>
        <taxon>Proconiini</taxon>
        <taxon>Cuerna</taxon>
    </lineage>
</organism>
<dbReference type="EMBL" id="GECZ01015254">
    <property type="protein sequence ID" value="JAS54515.1"/>
    <property type="molecule type" value="Transcribed_RNA"/>
</dbReference>
<gene>
    <name evidence="1" type="ORF">g.47666</name>
</gene>
<sequence>DEFVLPNISLQYSPDSNLSFTNMVFLVCNSYRITTRTNNFVFLNKFSARNYDIFINIIKEAMPMILKPLTHLVNSTLMSGIFPNKLKVAKVVPIFKKEDLRNPA</sequence>